<gene>
    <name evidence="3" type="ORF">BKA15_005670</name>
</gene>
<evidence type="ECO:0000313" key="3">
    <source>
        <dbReference type="EMBL" id="NYE74341.1"/>
    </source>
</evidence>
<feature type="domain" description="N-acetyltransferase" evidence="2">
    <location>
        <begin position="34"/>
        <end position="201"/>
    </location>
</feature>
<name>A0A7Y9LFP6_9ACTN</name>
<dbReference type="PROSITE" id="PS51186">
    <property type="entry name" value="GNAT"/>
    <property type="match status" value="1"/>
</dbReference>
<sequence>MTTRRVSGAHSATGPEHSSGQTVLMCTPWPGPAVVFERAQVVGLPEVVAILDEAARWLRGRGIRQWPERFAPDLVRPAVEAGETWLVRVGDRSAATVTVDAADPIWQDRPSAARYVHRMAVRRGYGGLGTRILSWVDELARAAGCEFVRLDCVADNPGLVKYYLERGFVPRGEALVGGAPGQRRTDASHRTVVVRLERLVSAKTST</sequence>
<dbReference type="EMBL" id="JACCBU010000001">
    <property type="protein sequence ID" value="NYE74341.1"/>
    <property type="molecule type" value="Genomic_DNA"/>
</dbReference>
<dbReference type="Pfam" id="PF00583">
    <property type="entry name" value="Acetyltransf_1"/>
    <property type="match status" value="1"/>
</dbReference>
<comment type="caution">
    <text evidence="3">The sequence shown here is derived from an EMBL/GenBank/DDBJ whole genome shotgun (WGS) entry which is preliminary data.</text>
</comment>
<reference evidence="3 4" key="1">
    <citation type="submission" date="2020-07" db="EMBL/GenBank/DDBJ databases">
        <title>Sequencing the genomes of 1000 actinobacteria strains.</title>
        <authorList>
            <person name="Klenk H.-P."/>
        </authorList>
    </citation>
    <scope>NUCLEOTIDE SEQUENCE [LARGE SCALE GENOMIC DNA]</scope>
    <source>
        <strain evidence="3 4">DSM 22083</strain>
    </source>
</reference>
<keyword evidence="3" id="KW-0808">Transferase</keyword>
<evidence type="ECO:0000313" key="4">
    <source>
        <dbReference type="Proteomes" id="UP000569914"/>
    </source>
</evidence>
<keyword evidence="4" id="KW-1185">Reference proteome</keyword>
<protein>
    <submittedName>
        <fullName evidence="3">GNAT superfamily N-acetyltransferase</fullName>
    </submittedName>
</protein>
<feature type="region of interest" description="Disordered" evidence="1">
    <location>
        <begin position="1"/>
        <end position="22"/>
    </location>
</feature>
<organism evidence="3 4">
    <name type="scientific">Microlunatus parietis</name>
    <dbReference type="NCBI Taxonomy" id="682979"/>
    <lineage>
        <taxon>Bacteria</taxon>
        <taxon>Bacillati</taxon>
        <taxon>Actinomycetota</taxon>
        <taxon>Actinomycetes</taxon>
        <taxon>Propionibacteriales</taxon>
        <taxon>Propionibacteriaceae</taxon>
        <taxon>Microlunatus</taxon>
    </lineage>
</organism>
<dbReference type="Proteomes" id="UP000569914">
    <property type="component" value="Unassembled WGS sequence"/>
</dbReference>
<dbReference type="Gene3D" id="3.40.630.30">
    <property type="match status" value="1"/>
</dbReference>
<dbReference type="AlphaFoldDB" id="A0A7Y9LFP6"/>
<evidence type="ECO:0000256" key="1">
    <source>
        <dbReference type="SAM" id="MobiDB-lite"/>
    </source>
</evidence>
<dbReference type="SUPFAM" id="SSF55729">
    <property type="entry name" value="Acyl-CoA N-acyltransferases (Nat)"/>
    <property type="match status" value="1"/>
</dbReference>
<dbReference type="CDD" id="cd04301">
    <property type="entry name" value="NAT_SF"/>
    <property type="match status" value="1"/>
</dbReference>
<evidence type="ECO:0000259" key="2">
    <source>
        <dbReference type="PROSITE" id="PS51186"/>
    </source>
</evidence>
<dbReference type="InterPro" id="IPR016181">
    <property type="entry name" value="Acyl_CoA_acyltransferase"/>
</dbReference>
<accession>A0A7Y9LFP6</accession>
<dbReference type="InterPro" id="IPR000182">
    <property type="entry name" value="GNAT_dom"/>
</dbReference>
<dbReference type="GO" id="GO:0016747">
    <property type="term" value="F:acyltransferase activity, transferring groups other than amino-acyl groups"/>
    <property type="evidence" value="ECO:0007669"/>
    <property type="project" value="InterPro"/>
</dbReference>
<proteinExistence type="predicted"/>